<sequence length="148" mass="17433">MPIDSKIGFAFSFKTSHIRRDLKRSTSATTVETELSFESSDTPEVKPRSILKNTSYITSNVDDSVETHFQAWMNPPISDSLQSRTPSRRCRRRRDPTGATPNKYDRVKTRFPGREDRKQRRPKMTRRRKQQPEKTVEEQWVKTSRFLL</sequence>
<dbReference type="Proteomes" id="UP001295423">
    <property type="component" value="Unassembled WGS sequence"/>
</dbReference>
<protein>
    <submittedName>
        <fullName evidence="2">Uncharacterized protein</fullName>
    </submittedName>
</protein>
<organism evidence="2 3">
    <name type="scientific">Cylindrotheca closterium</name>
    <dbReference type="NCBI Taxonomy" id="2856"/>
    <lineage>
        <taxon>Eukaryota</taxon>
        <taxon>Sar</taxon>
        <taxon>Stramenopiles</taxon>
        <taxon>Ochrophyta</taxon>
        <taxon>Bacillariophyta</taxon>
        <taxon>Bacillariophyceae</taxon>
        <taxon>Bacillariophycidae</taxon>
        <taxon>Bacillariales</taxon>
        <taxon>Bacillariaceae</taxon>
        <taxon>Cylindrotheca</taxon>
    </lineage>
</organism>
<feature type="compositionally biased region" description="Basic and acidic residues" evidence="1">
    <location>
        <begin position="130"/>
        <end position="140"/>
    </location>
</feature>
<evidence type="ECO:0000313" key="3">
    <source>
        <dbReference type="Proteomes" id="UP001295423"/>
    </source>
</evidence>
<reference evidence="2" key="1">
    <citation type="submission" date="2023-08" db="EMBL/GenBank/DDBJ databases">
        <authorList>
            <person name="Audoor S."/>
            <person name="Bilcke G."/>
        </authorList>
    </citation>
    <scope>NUCLEOTIDE SEQUENCE</scope>
</reference>
<proteinExistence type="predicted"/>
<evidence type="ECO:0000313" key="2">
    <source>
        <dbReference type="EMBL" id="CAJ1947979.1"/>
    </source>
</evidence>
<feature type="compositionally biased region" description="Basic and acidic residues" evidence="1">
    <location>
        <begin position="103"/>
        <end position="118"/>
    </location>
</feature>
<dbReference type="AlphaFoldDB" id="A0AAD2FPF3"/>
<name>A0AAD2FPF3_9STRA</name>
<evidence type="ECO:0000256" key="1">
    <source>
        <dbReference type="SAM" id="MobiDB-lite"/>
    </source>
</evidence>
<feature type="compositionally biased region" description="Polar residues" evidence="1">
    <location>
        <begin position="25"/>
        <end position="42"/>
    </location>
</feature>
<accession>A0AAD2FPF3</accession>
<feature type="compositionally biased region" description="Basic residues" evidence="1">
    <location>
        <begin position="119"/>
        <end position="129"/>
    </location>
</feature>
<gene>
    <name evidence="2" type="ORF">CYCCA115_LOCUS11404</name>
</gene>
<keyword evidence="3" id="KW-1185">Reference proteome</keyword>
<feature type="region of interest" description="Disordered" evidence="1">
    <location>
        <begin position="73"/>
        <end position="148"/>
    </location>
</feature>
<comment type="caution">
    <text evidence="2">The sequence shown here is derived from an EMBL/GenBank/DDBJ whole genome shotgun (WGS) entry which is preliminary data.</text>
</comment>
<dbReference type="EMBL" id="CAKOGP040001736">
    <property type="protein sequence ID" value="CAJ1947979.1"/>
    <property type="molecule type" value="Genomic_DNA"/>
</dbReference>
<feature type="region of interest" description="Disordered" evidence="1">
    <location>
        <begin position="20"/>
        <end position="46"/>
    </location>
</feature>